<feature type="binding site" evidence="11">
    <location>
        <position position="130"/>
    </location>
    <ligand>
        <name>Mg(2+)</name>
        <dbReference type="ChEBI" id="CHEBI:18420"/>
    </ligand>
</feature>
<feature type="binding site" evidence="11">
    <location>
        <position position="224"/>
    </location>
    <ligand>
        <name>substrate</name>
    </ligand>
</feature>
<feature type="domain" description="Galactokinase N-terminal" evidence="15">
    <location>
        <begin position="10"/>
        <end position="58"/>
    </location>
</feature>
<gene>
    <name evidence="11 16" type="primary">galK</name>
    <name evidence="16" type="ORF">GCM10007362_15390</name>
</gene>
<dbReference type="Proteomes" id="UP000605427">
    <property type="component" value="Unassembled WGS sequence"/>
</dbReference>
<keyword evidence="2 11" id="KW-0963">Cytoplasm</keyword>
<dbReference type="PRINTS" id="PR00473">
    <property type="entry name" value="GALCTOKINASE"/>
</dbReference>
<evidence type="ECO:0000256" key="10">
    <source>
        <dbReference type="ARBA" id="ARBA00023277"/>
    </source>
</evidence>
<dbReference type="PROSITE" id="PS00627">
    <property type="entry name" value="GHMP_KINASES_ATP"/>
    <property type="match status" value="1"/>
</dbReference>
<feature type="binding site" evidence="11">
    <location>
        <position position="69"/>
    </location>
    <ligand>
        <name>ATP</name>
        <dbReference type="ChEBI" id="CHEBI:30616"/>
    </ligand>
</feature>
<name>A0ABQ1ZQC2_9BACL</name>
<dbReference type="Pfam" id="PF08544">
    <property type="entry name" value="GHMP_kinases_C"/>
    <property type="match status" value="1"/>
</dbReference>
<comment type="catalytic activity">
    <reaction evidence="11">
        <text>alpha-D-galactose + ATP = alpha-D-galactose 1-phosphate + ADP + H(+)</text>
        <dbReference type="Rhea" id="RHEA:13553"/>
        <dbReference type="ChEBI" id="CHEBI:15378"/>
        <dbReference type="ChEBI" id="CHEBI:28061"/>
        <dbReference type="ChEBI" id="CHEBI:30616"/>
        <dbReference type="ChEBI" id="CHEBI:58336"/>
        <dbReference type="ChEBI" id="CHEBI:456216"/>
        <dbReference type="EC" id="2.7.1.6"/>
    </reaction>
</comment>
<reference evidence="17" key="1">
    <citation type="journal article" date="2019" name="Int. J. Syst. Evol. Microbiol.">
        <title>The Global Catalogue of Microorganisms (GCM) 10K type strain sequencing project: providing services to taxonomists for standard genome sequencing and annotation.</title>
        <authorList>
            <consortium name="The Broad Institute Genomics Platform"/>
            <consortium name="The Broad Institute Genome Sequencing Center for Infectious Disease"/>
            <person name="Wu L."/>
            <person name="Ma J."/>
        </authorList>
    </citation>
    <scope>NUCLEOTIDE SEQUENCE [LARGE SCALE GENOMIC DNA]</scope>
    <source>
        <strain evidence="17">CCM 8702</strain>
    </source>
</reference>
<dbReference type="EC" id="2.7.1.6" evidence="11 12"/>
<evidence type="ECO:0000256" key="4">
    <source>
        <dbReference type="ARBA" id="ARBA00022723"/>
    </source>
</evidence>
<dbReference type="Pfam" id="PF00288">
    <property type="entry name" value="GHMP_kinases_N"/>
    <property type="match status" value="1"/>
</dbReference>
<keyword evidence="9 11" id="KW-0299">Galactose metabolism</keyword>
<dbReference type="InterPro" id="IPR006204">
    <property type="entry name" value="GHMP_kinase_N_dom"/>
</dbReference>
<evidence type="ECO:0000256" key="6">
    <source>
        <dbReference type="ARBA" id="ARBA00022777"/>
    </source>
</evidence>
<dbReference type="SUPFAM" id="SSF55060">
    <property type="entry name" value="GHMP Kinase, C-terminal domain"/>
    <property type="match status" value="1"/>
</dbReference>
<feature type="domain" description="GHMP kinase N-terminal" evidence="13">
    <location>
        <begin position="96"/>
        <end position="181"/>
    </location>
</feature>
<dbReference type="InterPro" id="IPR006206">
    <property type="entry name" value="Mevalonate/galactokinase"/>
</dbReference>
<keyword evidence="10 11" id="KW-0119">Carbohydrate metabolism</keyword>
<proteinExistence type="inferred from homology"/>
<sequence>MDTGQIKQMFIRKFGESAIGPSVFHAPGRVNLIGEHIDYNGGYVLPAALEFGTTLVIREREDGLIRLASTNMPEEAEIKLGEIGLNKSGQWTDYPVGVMVELAERGFPVSKGYDLFYHGEIPNGAGLSSSASIEVVTGYGLLAMGGYDRDTVQIALLSQAAENNFVGVNCGIMDQFAVANGKKDHAILLMCDTLEYKHVPFQTGSYKLVIGNTNKRRGLVDSKYNERREQCAAALERLRSCKADLSYLAELTPSQFEDFKSALTDETVRNRAQHVIEENARVLASVEALTANDLEEFGRLMNLSHDSLRDLYEVSCDELDVMVEEARKIPGTLGARMTGAGFGGCTVSLVHEDDVERFVREVGENYRARTGLTGDFYVCGVGEGVE</sequence>
<evidence type="ECO:0000259" key="14">
    <source>
        <dbReference type="Pfam" id="PF08544"/>
    </source>
</evidence>
<dbReference type="Pfam" id="PF10509">
    <property type="entry name" value="GalKase_gal_bdg"/>
    <property type="match status" value="1"/>
</dbReference>
<keyword evidence="7 11" id="KW-0067">ATP-binding</keyword>
<evidence type="ECO:0000256" key="3">
    <source>
        <dbReference type="ARBA" id="ARBA00022679"/>
    </source>
</evidence>
<comment type="function">
    <text evidence="11">Catalyzes the transfer of the gamma-phosphate of ATP to D-galactose to form alpha-D-galactose-1-phosphate (Gal-1-P).</text>
</comment>
<keyword evidence="8 11" id="KW-0460">Magnesium</keyword>
<dbReference type="RefSeq" id="WP_172247210.1">
    <property type="nucleotide sequence ID" value="NZ_BMDD01000001.1"/>
</dbReference>
<keyword evidence="17" id="KW-1185">Reference proteome</keyword>
<evidence type="ECO:0000256" key="1">
    <source>
        <dbReference type="ARBA" id="ARBA00006566"/>
    </source>
</evidence>
<evidence type="ECO:0000256" key="7">
    <source>
        <dbReference type="ARBA" id="ARBA00022840"/>
    </source>
</evidence>
<dbReference type="NCBIfam" id="NF003705">
    <property type="entry name" value="PRK05322.1"/>
    <property type="match status" value="1"/>
</dbReference>
<evidence type="ECO:0000259" key="15">
    <source>
        <dbReference type="Pfam" id="PF10509"/>
    </source>
</evidence>
<dbReference type="InterPro" id="IPR000705">
    <property type="entry name" value="Galactokinase"/>
</dbReference>
<feature type="active site" description="Proton acceptor" evidence="11">
    <location>
        <position position="174"/>
    </location>
</feature>
<evidence type="ECO:0000256" key="9">
    <source>
        <dbReference type="ARBA" id="ARBA00023144"/>
    </source>
</evidence>
<evidence type="ECO:0000256" key="2">
    <source>
        <dbReference type="ARBA" id="ARBA00022490"/>
    </source>
</evidence>
<dbReference type="Gene3D" id="3.30.70.890">
    <property type="entry name" value="GHMP kinase, C-terminal domain"/>
    <property type="match status" value="1"/>
</dbReference>
<dbReference type="EMBL" id="BMDD01000001">
    <property type="protein sequence ID" value="GGH74868.1"/>
    <property type="molecule type" value="Genomic_DNA"/>
</dbReference>
<keyword evidence="3 11" id="KW-0808">Transferase</keyword>
<evidence type="ECO:0000259" key="13">
    <source>
        <dbReference type="Pfam" id="PF00288"/>
    </source>
</evidence>
<dbReference type="InterPro" id="IPR014721">
    <property type="entry name" value="Ribsml_uS5_D2-typ_fold_subgr"/>
</dbReference>
<protein>
    <recommendedName>
        <fullName evidence="11 12">Galactokinase</fullName>
        <ecNumber evidence="11 12">2.7.1.6</ecNumber>
    </recommendedName>
    <alternativeName>
        <fullName evidence="11">Galactose kinase</fullName>
    </alternativeName>
</protein>
<dbReference type="InterPro" id="IPR019741">
    <property type="entry name" value="Galactokinase_CS"/>
</dbReference>
<evidence type="ECO:0000313" key="17">
    <source>
        <dbReference type="Proteomes" id="UP000605427"/>
    </source>
</evidence>
<dbReference type="PIRSF" id="PIRSF000530">
    <property type="entry name" value="Galactokinase"/>
    <property type="match status" value="1"/>
</dbReference>
<evidence type="ECO:0000256" key="5">
    <source>
        <dbReference type="ARBA" id="ARBA00022741"/>
    </source>
</evidence>
<dbReference type="PROSITE" id="PS00106">
    <property type="entry name" value="GALACTOKINASE"/>
    <property type="match status" value="1"/>
</dbReference>
<dbReference type="InterPro" id="IPR022963">
    <property type="entry name" value="Galactokinase_bac"/>
</dbReference>
<dbReference type="Gene3D" id="3.30.230.10">
    <property type="match status" value="1"/>
</dbReference>
<accession>A0ABQ1ZQC2</accession>
<dbReference type="HAMAP" id="MF_00246">
    <property type="entry name" value="Galactokinase"/>
    <property type="match status" value="1"/>
</dbReference>
<evidence type="ECO:0000256" key="8">
    <source>
        <dbReference type="ARBA" id="ARBA00022842"/>
    </source>
</evidence>
<feature type="binding site" evidence="11">
    <location>
        <begin position="35"/>
        <end position="38"/>
    </location>
    <ligand>
        <name>substrate</name>
    </ligand>
</feature>
<evidence type="ECO:0000256" key="12">
    <source>
        <dbReference type="NCBIfam" id="TIGR00131"/>
    </source>
</evidence>
<dbReference type="InterPro" id="IPR020568">
    <property type="entry name" value="Ribosomal_Su5_D2-typ_SF"/>
</dbReference>
<feature type="domain" description="GHMP kinase C-terminal" evidence="14">
    <location>
        <begin position="286"/>
        <end position="367"/>
    </location>
</feature>
<feature type="binding site" evidence="11">
    <location>
        <position position="162"/>
    </location>
    <ligand>
        <name>Mg(2+)</name>
        <dbReference type="ChEBI" id="CHEBI:18420"/>
    </ligand>
</feature>
<keyword evidence="4 11" id="KW-0479">Metal-binding</keyword>
<evidence type="ECO:0000256" key="11">
    <source>
        <dbReference type="HAMAP-Rule" id="MF_00246"/>
    </source>
</evidence>
<dbReference type="PRINTS" id="PR00959">
    <property type="entry name" value="MEVGALKINASE"/>
</dbReference>
<feature type="binding site" evidence="11">
    <location>
        <begin position="124"/>
        <end position="130"/>
    </location>
    <ligand>
        <name>ATP</name>
        <dbReference type="ChEBI" id="CHEBI:30616"/>
    </ligand>
</feature>
<dbReference type="NCBIfam" id="TIGR00131">
    <property type="entry name" value="gal_kin"/>
    <property type="match status" value="1"/>
</dbReference>
<dbReference type="PANTHER" id="PTHR10457:SF7">
    <property type="entry name" value="GALACTOKINASE-RELATED"/>
    <property type="match status" value="1"/>
</dbReference>
<keyword evidence="5 11" id="KW-0547">Nucleotide-binding</keyword>
<comment type="similarity">
    <text evidence="1 11">Belongs to the GHMP kinase family. GalK subfamily.</text>
</comment>
<dbReference type="InterPro" id="IPR013750">
    <property type="entry name" value="GHMP_kinase_C_dom"/>
</dbReference>
<dbReference type="SUPFAM" id="SSF54211">
    <property type="entry name" value="Ribosomal protein S5 domain 2-like"/>
    <property type="match status" value="1"/>
</dbReference>
<feature type="site" description="Transition state stabilizer" evidence="11">
    <location>
        <position position="29"/>
    </location>
</feature>
<organism evidence="16 17">
    <name type="scientific">Saccharibacillus endophyticus</name>
    <dbReference type="NCBI Taxonomy" id="2060666"/>
    <lineage>
        <taxon>Bacteria</taxon>
        <taxon>Bacillati</taxon>
        <taxon>Bacillota</taxon>
        <taxon>Bacilli</taxon>
        <taxon>Bacillales</taxon>
        <taxon>Paenibacillaceae</taxon>
        <taxon>Saccharibacillus</taxon>
    </lineage>
</organism>
<evidence type="ECO:0000313" key="16">
    <source>
        <dbReference type="EMBL" id="GGH74868.1"/>
    </source>
</evidence>
<comment type="caution">
    <text evidence="16">The sequence shown here is derived from an EMBL/GenBank/DDBJ whole genome shotgun (WGS) entry which is preliminary data.</text>
</comment>
<dbReference type="InterPro" id="IPR006203">
    <property type="entry name" value="GHMP_knse_ATP-bd_CS"/>
</dbReference>
<dbReference type="PANTHER" id="PTHR10457">
    <property type="entry name" value="MEVALONATE KINASE/GALACTOKINASE"/>
    <property type="match status" value="1"/>
</dbReference>
<dbReference type="InterPro" id="IPR019539">
    <property type="entry name" value="GalKase_N"/>
</dbReference>
<keyword evidence="6 11" id="KW-0418">Kinase</keyword>
<comment type="pathway">
    <text evidence="11">Carbohydrate metabolism; galactose metabolism.</text>
</comment>
<dbReference type="InterPro" id="IPR036554">
    <property type="entry name" value="GHMP_kinase_C_sf"/>
</dbReference>
<comment type="subcellular location">
    <subcellularLocation>
        <location evidence="11">Cytoplasm</location>
    </subcellularLocation>
</comment>